<feature type="compositionally biased region" description="Polar residues" evidence="2">
    <location>
        <begin position="451"/>
        <end position="483"/>
    </location>
</feature>
<dbReference type="InParanoid" id="E5A4L9"/>
<feature type="compositionally biased region" description="Low complexity" evidence="2">
    <location>
        <begin position="605"/>
        <end position="620"/>
    </location>
</feature>
<dbReference type="HOGENOM" id="CLU_292054_0_0_1"/>
<feature type="coiled-coil region" evidence="1">
    <location>
        <begin position="356"/>
        <end position="387"/>
    </location>
</feature>
<name>E5A4L9_LEPMJ</name>
<dbReference type="EMBL" id="FP929134">
    <property type="protein sequence ID" value="CBX98567.1"/>
    <property type="molecule type" value="Genomic_DNA"/>
</dbReference>
<feature type="compositionally biased region" description="Polar residues" evidence="2">
    <location>
        <begin position="888"/>
        <end position="907"/>
    </location>
</feature>
<reference evidence="4" key="1">
    <citation type="journal article" date="2011" name="Nat. Commun.">
        <title>Effector diversification within compartments of the Leptosphaeria maculans genome affected by Repeat-Induced Point mutations.</title>
        <authorList>
            <person name="Rouxel T."/>
            <person name="Grandaubert J."/>
            <person name="Hane J.K."/>
            <person name="Hoede C."/>
            <person name="van de Wouw A.P."/>
            <person name="Couloux A."/>
            <person name="Dominguez V."/>
            <person name="Anthouard V."/>
            <person name="Bally P."/>
            <person name="Bourras S."/>
            <person name="Cozijnsen A.J."/>
            <person name="Ciuffetti L.M."/>
            <person name="Degrave A."/>
            <person name="Dilmaghani A."/>
            <person name="Duret L."/>
            <person name="Fudal I."/>
            <person name="Goodwin S.B."/>
            <person name="Gout L."/>
            <person name="Glaser N."/>
            <person name="Linglin J."/>
            <person name="Kema G.H.J."/>
            <person name="Lapalu N."/>
            <person name="Lawrence C.B."/>
            <person name="May K."/>
            <person name="Meyer M."/>
            <person name="Ollivier B."/>
            <person name="Poulain J."/>
            <person name="Schoch C.L."/>
            <person name="Simon A."/>
            <person name="Spatafora J.W."/>
            <person name="Stachowiak A."/>
            <person name="Turgeon B.G."/>
            <person name="Tyler B.M."/>
            <person name="Vincent D."/>
            <person name="Weissenbach J."/>
            <person name="Amselem J."/>
            <person name="Quesneville H."/>
            <person name="Oliver R.P."/>
            <person name="Wincker P."/>
            <person name="Balesdent M.-H."/>
            <person name="Howlett B.J."/>
        </authorList>
    </citation>
    <scope>NUCLEOTIDE SEQUENCE [LARGE SCALE GENOMIC DNA]</scope>
    <source>
        <strain evidence="4">JN3 / isolate v23.1.3 / race Av1-4-5-6-7-8</strain>
    </source>
</reference>
<keyword evidence="4" id="KW-1185">Reference proteome</keyword>
<dbReference type="OMA" id="VHENDPR"/>
<evidence type="ECO:0000256" key="2">
    <source>
        <dbReference type="SAM" id="MobiDB-lite"/>
    </source>
</evidence>
<feature type="region of interest" description="Disordered" evidence="2">
    <location>
        <begin position="605"/>
        <end position="636"/>
    </location>
</feature>
<feature type="compositionally biased region" description="Polar residues" evidence="2">
    <location>
        <begin position="777"/>
        <end position="789"/>
    </location>
</feature>
<feature type="region of interest" description="Disordered" evidence="2">
    <location>
        <begin position="532"/>
        <end position="574"/>
    </location>
</feature>
<feature type="compositionally biased region" description="Polar residues" evidence="2">
    <location>
        <begin position="627"/>
        <end position="636"/>
    </location>
</feature>
<feature type="compositionally biased region" description="Low complexity" evidence="2">
    <location>
        <begin position="532"/>
        <end position="553"/>
    </location>
</feature>
<evidence type="ECO:0000313" key="3">
    <source>
        <dbReference type="EMBL" id="CBX98567.1"/>
    </source>
</evidence>
<dbReference type="eggNOG" id="ENOG502R916">
    <property type="taxonomic scope" value="Eukaryota"/>
</dbReference>
<evidence type="ECO:0000313" key="4">
    <source>
        <dbReference type="Proteomes" id="UP000002668"/>
    </source>
</evidence>
<dbReference type="VEuPathDB" id="FungiDB:LEMA_P078060.1"/>
<evidence type="ECO:0000256" key="1">
    <source>
        <dbReference type="SAM" id="Coils"/>
    </source>
</evidence>
<feature type="region of interest" description="Disordered" evidence="2">
    <location>
        <begin position="773"/>
        <end position="815"/>
    </location>
</feature>
<feature type="compositionally biased region" description="Low complexity" evidence="2">
    <location>
        <begin position="488"/>
        <end position="504"/>
    </location>
</feature>
<dbReference type="Proteomes" id="UP000002668">
    <property type="component" value="Genome"/>
</dbReference>
<dbReference type="AlphaFoldDB" id="E5A4L9"/>
<proteinExistence type="predicted"/>
<gene>
    <name evidence="3" type="ORF">LEMA_P078060.1</name>
</gene>
<protein>
    <submittedName>
        <fullName evidence="3">Predicted protein</fullName>
    </submittedName>
</protein>
<feature type="region of interest" description="Disordered" evidence="2">
    <location>
        <begin position="409"/>
        <end position="519"/>
    </location>
</feature>
<feature type="coiled-coil region" evidence="1">
    <location>
        <begin position="158"/>
        <end position="227"/>
    </location>
</feature>
<accession>E5A4L9</accession>
<dbReference type="OrthoDB" id="3684459at2759"/>
<keyword evidence="1" id="KW-0175">Coiled coil</keyword>
<feature type="region of interest" description="Disordered" evidence="2">
    <location>
        <begin position="888"/>
        <end position="916"/>
    </location>
</feature>
<organism evidence="4">
    <name type="scientific">Leptosphaeria maculans (strain JN3 / isolate v23.1.3 / race Av1-4-5-6-7-8)</name>
    <name type="common">Blackleg fungus</name>
    <name type="synonym">Phoma lingam</name>
    <dbReference type="NCBI Taxonomy" id="985895"/>
    <lineage>
        <taxon>Eukaryota</taxon>
        <taxon>Fungi</taxon>
        <taxon>Dikarya</taxon>
        <taxon>Ascomycota</taxon>
        <taxon>Pezizomycotina</taxon>
        <taxon>Dothideomycetes</taxon>
        <taxon>Pleosporomycetidae</taxon>
        <taxon>Pleosporales</taxon>
        <taxon>Pleosporineae</taxon>
        <taxon>Leptosphaeriaceae</taxon>
        <taxon>Plenodomus</taxon>
        <taxon>Plenodomus lingam/Leptosphaeria maculans species complex</taxon>
    </lineage>
</organism>
<sequence length="1044" mass="115883">MGSGYYGEDNARRSRGSISLADICKGSIDFGHLRRLSRCISDFQLCYLGCTPDIVRQASTVGGTLSTSPSPPQLFIDELPPEHLSDKQRRRRFIWHLHEQNYQKYLTSALCLHVDNITHNLEQSDLVSLAMDVTPTEPPSSLPPRSPSIMSFDETTDIAALQSVVADLTKRNKLLEAQVTEAISEIKASSNRAQTRYSEKLLANRNAERLQQALENERREREDDQIKAVRCYHSLKETIAGLIKEKDTFLKTKRKDSATDDESLTAQDGAVTHLQGQIQTQQDRITRLETALAASEATQNKQAQAIESSLPESPASNALAALDLEAHAIAVARLKSAEAKLIQERIVFNRAVEGTKTRFQNEAIEMKRKFEQARQQEEQKSVMLQQQLHAKTMEVSWCRQQLQKQQMGLQASQSRSQNNVGKYAASQLAPEQKSTLDEHAKKRQRVDSVGATGTQIPQFNRAVSRQTHPANSIVTPQSQSSSDDGYRPSPTTPAHLPSSSSTSSQDRHERPMTQQMAKPMWMSDFHRRKLSQNSNSTNTLSLSSPRSTSQRTLKQSTSQVPNQGPHPSHISLAGSINRPQQMDQSQQMYQQQQAGHAPRPFYQQPRLQQQQQVNPQQQMSRQKRSTDGPQASGTILNTQQQPSFDFQVGPHVANQARAAKGIQDTRELSYRQIQAVMHIPNPKLQTLDRSDMTGSQQVQQHDFKASGKDAMLLQPSMNVPTTPGKAAQLFLPQNRPQSTLANAQFQSPASQWAAQQRFERIMKAARQKMGFAPGLDSVQTPTSSNLTDDSGSEHHNNITQVTHCPSGFEPSREPKSLRNVAVPMSPAAGQGIRLQSGGSGNLTANFDHSFPSWSTELGPTMFVGDSLQFDGWTSDRVLAPVTNTTTVASTAPRSDTGTTDVEYTSQPGEPLQHTTRDPSLSILGAQFQRPKNTCRAPTPNVSAHIPCVYCYSHWWEHSCEGQPCTNCQKKGVDCLRPKCADFADCAKGYRCKLVHENDPRYYDMNYLITLPKAGAMPKRIGTKAKAKEAPSVLGKRKADAITEA</sequence>